<keyword evidence="2 8" id="KW-0645">Protease</keyword>
<dbReference type="CDD" id="cd05474">
    <property type="entry name" value="SAP_like"/>
    <property type="match status" value="1"/>
</dbReference>
<keyword evidence="7" id="KW-1015">Disulfide bond</keyword>
<dbReference type="Pfam" id="PF00026">
    <property type="entry name" value="Asp"/>
    <property type="match status" value="1"/>
</dbReference>
<evidence type="ECO:0000256" key="8">
    <source>
        <dbReference type="RuleBase" id="RU000454"/>
    </source>
</evidence>
<dbReference type="PRINTS" id="PR00792">
    <property type="entry name" value="PEPSIN"/>
</dbReference>
<dbReference type="Proteomes" id="UP001392437">
    <property type="component" value="Unassembled WGS sequence"/>
</dbReference>
<feature type="signal peptide" evidence="9">
    <location>
        <begin position="1"/>
        <end position="21"/>
    </location>
</feature>
<evidence type="ECO:0000256" key="5">
    <source>
        <dbReference type="ARBA" id="ARBA00022801"/>
    </source>
</evidence>
<protein>
    <submittedName>
        <fullName evidence="11">Aspartic-type endopeptidase OPSB</fullName>
    </submittedName>
</protein>
<feature type="disulfide bond" evidence="7">
    <location>
        <begin position="312"/>
        <end position="361"/>
    </location>
</feature>
<feature type="domain" description="Peptidase A1" evidence="10">
    <location>
        <begin position="64"/>
        <end position="400"/>
    </location>
</feature>
<sequence>MMKSAIFYASLAATLAPTIFAQRVVSLDIDKPAPASAPQLSDLLRRDLGSYSQVITNNISVRTYYAKVTVGTPPQPITLIVDTGSSDTWVIDDDISGCGKDACTTPFAAHDSSTVQMMANTLLNITYGDGSNVLATMMEDTLTIGGTKVHKLQMGLAYTVVGVTSGILGLGLREGESPPADYSNIMDLFYDQDLIGTKAFSLYLNALQSPTGNILFGGIDKAKFTGELRALPLVPDALSNKVSSYFVTLSSLSLTFDNGTNKGFPLGDKIVLLDSGTTFSYLPNSTVQPLFQALGVSIRQDQSQGGLMWIDCGILDSQRKATFDFRFGGGGSDDGLLISVPMDQMVLDLRPYSNPEAAESCLLGIVPTSENSHNAYLLGDTFLRSAYVVYDLANHQVALAQALPNATSSEIVEFGKDATAIPGAVGVASGGTSVMQSATGLPGGPGGKPLPTVTVTAALDPTETNAIGGKKNAGSVSRSVPAGADLLVVGLVMFWAGLGSLTGSRWLCLQV</sequence>
<comment type="similarity">
    <text evidence="1 8">Belongs to the peptidase A1 family.</text>
</comment>
<evidence type="ECO:0000256" key="4">
    <source>
        <dbReference type="ARBA" id="ARBA00022750"/>
    </source>
</evidence>
<dbReference type="Gene3D" id="2.40.70.10">
    <property type="entry name" value="Acid Proteases"/>
    <property type="match status" value="2"/>
</dbReference>
<evidence type="ECO:0000256" key="9">
    <source>
        <dbReference type="SAM" id="SignalP"/>
    </source>
</evidence>
<feature type="chain" id="PRO_5043833316" evidence="9">
    <location>
        <begin position="22"/>
        <end position="511"/>
    </location>
</feature>
<feature type="active site" evidence="6">
    <location>
        <position position="82"/>
    </location>
</feature>
<dbReference type="InterPro" id="IPR001461">
    <property type="entry name" value="Aspartic_peptidase_A1"/>
</dbReference>
<dbReference type="PROSITE" id="PS51767">
    <property type="entry name" value="PEPTIDASE_A1"/>
    <property type="match status" value="1"/>
</dbReference>
<dbReference type="PROSITE" id="PS00141">
    <property type="entry name" value="ASP_PROTEASE"/>
    <property type="match status" value="2"/>
</dbReference>
<evidence type="ECO:0000256" key="6">
    <source>
        <dbReference type="PIRSR" id="PIRSR601461-1"/>
    </source>
</evidence>
<dbReference type="InterPro" id="IPR033121">
    <property type="entry name" value="PEPTIDASE_A1"/>
</dbReference>
<dbReference type="AlphaFoldDB" id="A0AAW0RCI2"/>
<dbReference type="InterPro" id="IPR021109">
    <property type="entry name" value="Peptidase_aspartic_dom_sf"/>
</dbReference>
<keyword evidence="3 9" id="KW-0732">Signal</keyword>
<keyword evidence="5 8" id="KW-0378">Hydrolase</keyword>
<dbReference type="SUPFAM" id="SSF50630">
    <property type="entry name" value="Acid proteases"/>
    <property type="match status" value="1"/>
</dbReference>
<accession>A0AAW0RCI2</accession>
<evidence type="ECO:0000313" key="11">
    <source>
        <dbReference type="EMBL" id="KAK8132627.1"/>
    </source>
</evidence>
<gene>
    <name evidence="11" type="ORF">PG999_000800</name>
</gene>
<comment type="caution">
    <text evidence="11">The sequence shown here is derived from an EMBL/GenBank/DDBJ whole genome shotgun (WGS) entry which is preliminary data.</text>
</comment>
<dbReference type="EMBL" id="JAQQWP010000001">
    <property type="protein sequence ID" value="KAK8132627.1"/>
    <property type="molecule type" value="Genomic_DNA"/>
</dbReference>
<dbReference type="GO" id="GO:0004190">
    <property type="term" value="F:aspartic-type endopeptidase activity"/>
    <property type="evidence" value="ECO:0007669"/>
    <property type="project" value="UniProtKB-KW"/>
</dbReference>
<dbReference type="InterPro" id="IPR001969">
    <property type="entry name" value="Aspartic_peptidase_AS"/>
</dbReference>
<evidence type="ECO:0000256" key="2">
    <source>
        <dbReference type="ARBA" id="ARBA00022670"/>
    </source>
</evidence>
<evidence type="ECO:0000256" key="3">
    <source>
        <dbReference type="ARBA" id="ARBA00022729"/>
    </source>
</evidence>
<evidence type="ECO:0000256" key="1">
    <source>
        <dbReference type="ARBA" id="ARBA00007447"/>
    </source>
</evidence>
<proteinExistence type="inferred from homology"/>
<keyword evidence="12" id="KW-1185">Reference proteome</keyword>
<organism evidence="11 12">
    <name type="scientific">Apiospora kogelbergensis</name>
    <dbReference type="NCBI Taxonomy" id="1337665"/>
    <lineage>
        <taxon>Eukaryota</taxon>
        <taxon>Fungi</taxon>
        <taxon>Dikarya</taxon>
        <taxon>Ascomycota</taxon>
        <taxon>Pezizomycotina</taxon>
        <taxon>Sordariomycetes</taxon>
        <taxon>Xylariomycetidae</taxon>
        <taxon>Amphisphaeriales</taxon>
        <taxon>Apiosporaceae</taxon>
        <taxon>Apiospora</taxon>
    </lineage>
</organism>
<evidence type="ECO:0000256" key="7">
    <source>
        <dbReference type="PIRSR" id="PIRSR601461-2"/>
    </source>
</evidence>
<reference evidence="11 12" key="1">
    <citation type="submission" date="2023-01" db="EMBL/GenBank/DDBJ databases">
        <title>Analysis of 21 Apiospora genomes using comparative genomics revels a genus with tremendous synthesis potential of carbohydrate active enzymes and secondary metabolites.</title>
        <authorList>
            <person name="Sorensen T."/>
        </authorList>
    </citation>
    <scope>NUCLEOTIDE SEQUENCE [LARGE SCALE GENOMIC DNA]</scope>
    <source>
        <strain evidence="11 12">CBS 117206</strain>
    </source>
</reference>
<feature type="active site" evidence="6">
    <location>
        <position position="274"/>
    </location>
</feature>
<dbReference type="PANTHER" id="PTHR47966">
    <property type="entry name" value="BETA-SITE APP-CLEAVING ENZYME, ISOFORM A-RELATED"/>
    <property type="match status" value="1"/>
</dbReference>
<keyword evidence="4 8" id="KW-0064">Aspartyl protease</keyword>
<dbReference type="PANTHER" id="PTHR47966:SF65">
    <property type="entry name" value="ASPARTIC-TYPE ENDOPEPTIDASE"/>
    <property type="match status" value="1"/>
</dbReference>
<dbReference type="InterPro" id="IPR033876">
    <property type="entry name" value="SAP-like"/>
</dbReference>
<evidence type="ECO:0000259" key="10">
    <source>
        <dbReference type="PROSITE" id="PS51767"/>
    </source>
</evidence>
<dbReference type="GO" id="GO:0006508">
    <property type="term" value="P:proteolysis"/>
    <property type="evidence" value="ECO:0007669"/>
    <property type="project" value="UniProtKB-KW"/>
</dbReference>
<name>A0AAW0RCI2_9PEZI</name>
<evidence type="ECO:0000313" key="12">
    <source>
        <dbReference type="Proteomes" id="UP001392437"/>
    </source>
</evidence>